<feature type="region of interest" description="Disordered" evidence="1">
    <location>
        <begin position="86"/>
        <end position="107"/>
    </location>
</feature>
<accession>A0A448XIE2</accession>
<dbReference type="AlphaFoldDB" id="A0A448XIE2"/>
<dbReference type="EMBL" id="CAAALY010254676">
    <property type="protein sequence ID" value="VEL37339.1"/>
    <property type="molecule type" value="Genomic_DNA"/>
</dbReference>
<dbReference type="Proteomes" id="UP000784294">
    <property type="component" value="Unassembled WGS sequence"/>
</dbReference>
<evidence type="ECO:0000256" key="1">
    <source>
        <dbReference type="SAM" id="MobiDB-lite"/>
    </source>
</evidence>
<keyword evidence="3" id="KW-1185">Reference proteome</keyword>
<evidence type="ECO:0000313" key="3">
    <source>
        <dbReference type="Proteomes" id="UP000784294"/>
    </source>
</evidence>
<gene>
    <name evidence="2" type="ORF">PXEA_LOCUS30779</name>
</gene>
<reference evidence="2" key="1">
    <citation type="submission" date="2018-11" db="EMBL/GenBank/DDBJ databases">
        <authorList>
            <consortium name="Pathogen Informatics"/>
        </authorList>
    </citation>
    <scope>NUCLEOTIDE SEQUENCE</scope>
</reference>
<comment type="caution">
    <text evidence="2">The sequence shown here is derived from an EMBL/GenBank/DDBJ whole genome shotgun (WGS) entry which is preliminary data.</text>
</comment>
<sequence>MLSVRLHISNLFCFSSSVPLASLQADDATFASALIQEQVDAKIALHKFAHSDTSVWGHADSETPRQGCESRDKCKVTEKNRPLEDFLDMSNRPTKGQEAIPMTKFGV</sequence>
<protein>
    <submittedName>
        <fullName evidence="2">Uncharacterized protein</fullName>
    </submittedName>
</protein>
<evidence type="ECO:0000313" key="2">
    <source>
        <dbReference type="EMBL" id="VEL37339.1"/>
    </source>
</evidence>
<organism evidence="2 3">
    <name type="scientific">Protopolystoma xenopodis</name>
    <dbReference type="NCBI Taxonomy" id="117903"/>
    <lineage>
        <taxon>Eukaryota</taxon>
        <taxon>Metazoa</taxon>
        <taxon>Spiralia</taxon>
        <taxon>Lophotrochozoa</taxon>
        <taxon>Platyhelminthes</taxon>
        <taxon>Monogenea</taxon>
        <taxon>Polyopisthocotylea</taxon>
        <taxon>Polystomatidea</taxon>
        <taxon>Polystomatidae</taxon>
        <taxon>Protopolystoma</taxon>
    </lineage>
</organism>
<proteinExistence type="predicted"/>
<name>A0A448XIE2_9PLAT</name>